<dbReference type="EMBL" id="QVQA01000033">
    <property type="protein sequence ID" value="KAF5099392.1"/>
    <property type="molecule type" value="Genomic_DNA"/>
</dbReference>
<protein>
    <submittedName>
        <fullName evidence="1">Uncharacterized protein</fullName>
    </submittedName>
</protein>
<evidence type="ECO:0000313" key="2">
    <source>
        <dbReference type="Proteomes" id="UP000744676"/>
    </source>
</evidence>
<sequence>MLTPPEGYGTVEDGILRFVADKKSLEPTREQHTGIVISQAAETEQKEDDGGEDDDDDDDLAVRQLPRDDSTRVTVVLPQEEYLPEWFKRQRWRDEQMRSRRT</sequence>
<dbReference type="Proteomes" id="UP000744676">
    <property type="component" value="Unassembled WGS sequence"/>
</dbReference>
<keyword evidence="2" id="KW-1185">Reference proteome</keyword>
<organism evidence="1 2">
    <name type="scientific">Geotrichum galactomycetum</name>
    <dbReference type="NCBI Taxonomy" id="27317"/>
    <lineage>
        <taxon>Eukaryota</taxon>
        <taxon>Fungi</taxon>
        <taxon>Dikarya</taxon>
        <taxon>Ascomycota</taxon>
        <taxon>Saccharomycotina</taxon>
        <taxon>Dipodascomycetes</taxon>
        <taxon>Dipodascales</taxon>
        <taxon>Dipodascaceae</taxon>
        <taxon>Geotrichum</taxon>
    </lineage>
</organism>
<reference evidence="1 2" key="1">
    <citation type="journal article" date="2020" name="Front. Microbiol.">
        <title>Phenotypic and Genetic Characterization of the Cheese Ripening Yeast Geotrichum candidum.</title>
        <authorList>
            <person name="Perkins V."/>
            <person name="Vignola S."/>
            <person name="Lessard M.H."/>
            <person name="Plante P.L."/>
            <person name="Corbeil J."/>
            <person name="Dugat-Bony E."/>
            <person name="Frenette M."/>
            <person name="Labrie S."/>
        </authorList>
    </citation>
    <scope>NUCLEOTIDE SEQUENCE [LARGE SCALE GENOMIC DNA]</scope>
    <source>
        <strain evidence="1 2">LMA-1147</strain>
    </source>
</reference>
<accession>A0ACB6V6B1</accession>
<gene>
    <name evidence="1" type="ORF">D0Z00_001671</name>
</gene>
<proteinExistence type="predicted"/>
<evidence type="ECO:0000313" key="1">
    <source>
        <dbReference type="EMBL" id="KAF5099392.1"/>
    </source>
</evidence>
<comment type="caution">
    <text evidence="1">The sequence shown here is derived from an EMBL/GenBank/DDBJ whole genome shotgun (WGS) entry which is preliminary data.</text>
</comment>
<name>A0ACB6V6B1_9ASCO</name>